<evidence type="ECO:0000256" key="3">
    <source>
        <dbReference type="ARBA" id="ARBA00023274"/>
    </source>
</evidence>
<dbReference type="GO" id="GO:0003723">
    <property type="term" value="F:RNA binding"/>
    <property type="evidence" value="ECO:0007669"/>
    <property type="project" value="InterPro"/>
</dbReference>
<dbReference type="Pfam" id="PF00189">
    <property type="entry name" value="Ribosomal_S3_C"/>
    <property type="match status" value="1"/>
</dbReference>
<dbReference type="InterPro" id="IPR009019">
    <property type="entry name" value="KH_sf_prok-type"/>
</dbReference>
<dbReference type="AlphaFoldDB" id="A0A1B6HZB0"/>
<dbReference type="SUPFAM" id="SSF54814">
    <property type="entry name" value="Prokaryotic type KH domain (KH-domain type II)"/>
    <property type="match status" value="1"/>
</dbReference>
<accession>A0A1B6HZB0</accession>
<dbReference type="InterPro" id="IPR015946">
    <property type="entry name" value="KH_dom-like_a/b"/>
</dbReference>
<name>A0A1B6HZB0_9HEMI</name>
<evidence type="ECO:0000259" key="5">
    <source>
        <dbReference type="Pfam" id="PF00189"/>
    </source>
</evidence>
<sequence length="220" mass="24460">QKFALMSESTAILEKYIDAGVMKAELKELFGKRFQTNCFAGLDLQLSHNPIRLTIKVRDPQEAIGENKFRLRQLQNMVAQRLSVPAENVDIVFEKIVENRLEPAVHAEMLRTTFLGGKPYKRAINTIIRDVRSAGGQGVMVKVSGKIKGLRARSTKFFDGLLIQCGQPAKDYIRTAMSEAKCKQGVIGIQVSVMLPYDPEGIKGTSVMLPDKIIVLEPKG</sequence>
<dbReference type="InterPro" id="IPR001351">
    <property type="entry name" value="Ribosomal_uS3_C"/>
</dbReference>
<reference evidence="6" key="1">
    <citation type="submission" date="2015-11" db="EMBL/GenBank/DDBJ databases">
        <title>De novo transcriptome assembly of four potential Pierce s Disease insect vectors from Arizona vineyards.</title>
        <authorList>
            <person name="Tassone E.E."/>
        </authorList>
    </citation>
    <scope>NUCLEOTIDE SEQUENCE</scope>
</reference>
<evidence type="ECO:0000313" key="6">
    <source>
        <dbReference type="EMBL" id="JAS79965.1"/>
    </source>
</evidence>
<feature type="domain" description="Small ribosomal subunit protein uS3 C-terminal" evidence="5">
    <location>
        <begin position="116"/>
        <end position="193"/>
    </location>
</feature>
<dbReference type="EMBL" id="GECU01027741">
    <property type="protein sequence ID" value="JAS79965.1"/>
    <property type="molecule type" value="Transcribed_RNA"/>
</dbReference>
<dbReference type="PANTHER" id="PTHR11760:SF32">
    <property type="entry name" value="SMALL RIBOSOMAL SUBUNIT PROTEIN US3"/>
    <property type="match status" value="1"/>
</dbReference>
<organism evidence="6">
    <name type="scientific">Homalodisca liturata</name>
    <dbReference type="NCBI Taxonomy" id="320908"/>
    <lineage>
        <taxon>Eukaryota</taxon>
        <taxon>Metazoa</taxon>
        <taxon>Ecdysozoa</taxon>
        <taxon>Arthropoda</taxon>
        <taxon>Hexapoda</taxon>
        <taxon>Insecta</taxon>
        <taxon>Pterygota</taxon>
        <taxon>Neoptera</taxon>
        <taxon>Paraneoptera</taxon>
        <taxon>Hemiptera</taxon>
        <taxon>Auchenorrhyncha</taxon>
        <taxon>Membracoidea</taxon>
        <taxon>Cicadellidae</taxon>
        <taxon>Cicadellinae</taxon>
        <taxon>Proconiini</taxon>
        <taxon>Homalodisca</taxon>
    </lineage>
</organism>
<evidence type="ECO:0000256" key="2">
    <source>
        <dbReference type="ARBA" id="ARBA00022980"/>
    </source>
</evidence>
<feature type="non-terminal residue" evidence="6">
    <location>
        <position position="220"/>
    </location>
</feature>
<dbReference type="GO" id="GO:0003735">
    <property type="term" value="F:structural constituent of ribosome"/>
    <property type="evidence" value="ECO:0007669"/>
    <property type="project" value="InterPro"/>
</dbReference>
<gene>
    <name evidence="6" type="ORF">g.2247</name>
</gene>
<feature type="non-terminal residue" evidence="6">
    <location>
        <position position="1"/>
    </location>
</feature>
<dbReference type="SUPFAM" id="SSF54821">
    <property type="entry name" value="Ribosomal protein S3 C-terminal domain"/>
    <property type="match status" value="1"/>
</dbReference>
<dbReference type="InterPro" id="IPR036419">
    <property type="entry name" value="Ribosomal_S3_C_sf"/>
</dbReference>
<dbReference type="PANTHER" id="PTHR11760">
    <property type="entry name" value="30S/40S RIBOSOMAL PROTEIN S3"/>
    <property type="match status" value="1"/>
</dbReference>
<dbReference type="Gene3D" id="3.30.300.20">
    <property type="match status" value="1"/>
</dbReference>
<dbReference type="Gene3D" id="3.30.1140.32">
    <property type="entry name" value="Ribosomal protein S3, C-terminal domain"/>
    <property type="match status" value="1"/>
</dbReference>
<keyword evidence="3" id="KW-0687">Ribonucleoprotein</keyword>
<keyword evidence="2" id="KW-0689">Ribosomal protein</keyword>
<protein>
    <recommendedName>
        <fullName evidence="4">40S ribosomal protein S3</fullName>
    </recommendedName>
</protein>
<dbReference type="GO" id="GO:0005634">
    <property type="term" value="C:nucleus"/>
    <property type="evidence" value="ECO:0007669"/>
    <property type="project" value="TreeGrafter"/>
</dbReference>
<comment type="similarity">
    <text evidence="1">Belongs to the universal ribosomal protein uS3 family.</text>
</comment>
<dbReference type="GO" id="GO:0006412">
    <property type="term" value="P:translation"/>
    <property type="evidence" value="ECO:0007669"/>
    <property type="project" value="InterPro"/>
</dbReference>
<proteinExistence type="inferred from homology"/>
<dbReference type="GO" id="GO:0022627">
    <property type="term" value="C:cytosolic small ribosomal subunit"/>
    <property type="evidence" value="ECO:0007669"/>
    <property type="project" value="TreeGrafter"/>
</dbReference>
<evidence type="ECO:0000256" key="1">
    <source>
        <dbReference type="ARBA" id="ARBA00010761"/>
    </source>
</evidence>
<dbReference type="InterPro" id="IPR057258">
    <property type="entry name" value="Ribosomal_uS3"/>
</dbReference>
<evidence type="ECO:0000256" key="4">
    <source>
        <dbReference type="ARBA" id="ARBA00035408"/>
    </source>
</evidence>